<feature type="region of interest" description="Disordered" evidence="1">
    <location>
        <begin position="1"/>
        <end position="28"/>
    </location>
</feature>
<dbReference type="AlphaFoldDB" id="A0AAV7TYX8"/>
<proteinExistence type="predicted"/>
<gene>
    <name evidence="2" type="ORF">NDU88_006902</name>
</gene>
<dbReference type="EMBL" id="JANPWB010000006">
    <property type="protein sequence ID" value="KAJ1181700.1"/>
    <property type="molecule type" value="Genomic_DNA"/>
</dbReference>
<evidence type="ECO:0000313" key="2">
    <source>
        <dbReference type="EMBL" id="KAJ1181700.1"/>
    </source>
</evidence>
<dbReference type="Proteomes" id="UP001066276">
    <property type="component" value="Chromosome 3_2"/>
</dbReference>
<protein>
    <submittedName>
        <fullName evidence="2">Uncharacterized protein</fullName>
    </submittedName>
</protein>
<comment type="caution">
    <text evidence="2">The sequence shown here is derived from an EMBL/GenBank/DDBJ whole genome shotgun (WGS) entry which is preliminary data.</text>
</comment>
<evidence type="ECO:0000313" key="3">
    <source>
        <dbReference type="Proteomes" id="UP001066276"/>
    </source>
</evidence>
<sequence>MILPPWAPADPADRSWRPLGWRGGREEQQKPVISAMIVPQGSVCEDRLTPKWRLRSRARSGNQSKSTD</sequence>
<keyword evidence="3" id="KW-1185">Reference proteome</keyword>
<reference evidence="2" key="1">
    <citation type="journal article" date="2022" name="bioRxiv">
        <title>Sequencing and chromosome-scale assembly of the giantPleurodeles waltlgenome.</title>
        <authorList>
            <person name="Brown T."/>
            <person name="Elewa A."/>
            <person name="Iarovenko S."/>
            <person name="Subramanian E."/>
            <person name="Araus A.J."/>
            <person name="Petzold A."/>
            <person name="Susuki M."/>
            <person name="Suzuki K.-i.T."/>
            <person name="Hayashi T."/>
            <person name="Toyoda A."/>
            <person name="Oliveira C."/>
            <person name="Osipova E."/>
            <person name="Leigh N.D."/>
            <person name="Simon A."/>
            <person name="Yun M.H."/>
        </authorList>
    </citation>
    <scope>NUCLEOTIDE SEQUENCE</scope>
    <source>
        <strain evidence="2">20211129_DDA</strain>
        <tissue evidence="2">Liver</tissue>
    </source>
</reference>
<organism evidence="2 3">
    <name type="scientific">Pleurodeles waltl</name>
    <name type="common">Iberian ribbed newt</name>
    <dbReference type="NCBI Taxonomy" id="8319"/>
    <lineage>
        <taxon>Eukaryota</taxon>
        <taxon>Metazoa</taxon>
        <taxon>Chordata</taxon>
        <taxon>Craniata</taxon>
        <taxon>Vertebrata</taxon>
        <taxon>Euteleostomi</taxon>
        <taxon>Amphibia</taxon>
        <taxon>Batrachia</taxon>
        <taxon>Caudata</taxon>
        <taxon>Salamandroidea</taxon>
        <taxon>Salamandridae</taxon>
        <taxon>Pleurodelinae</taxon>
        <taxon>Pleurodeles</taxon>
    </lineage>
</organism>
<evidence type="ECO:0000256" key="1">
    <source>
        <dbReference type="SAM" id="MobiDB-lite"/>
    </source>
</evidence>
<name>A0AAV7TYX8_PLEWA</name>
<accession>A0AAV7TYX8</accession>